<evidence type="ECO:0000256" key="5">
    <source>
        <dbReference type="PROSITE-ProRule" id="PRU10141"/>
    </source>
</evidence>
<feature type="compositionally biased region" description="Basic and acidic residues" evidence="7">
    <location>
        <begin position="363"/>
        <end position="376"/>
    </location>
</feature>
<dbReference type="InterPro" id="IPR011009">
    <property type="entry name" value="Kinase-like_dom_sf"/>
</dbReference>
<dbReference type="STRING" id="4529.A0A0E0Q2M9"/>
<dbReference type="AlphaFoldDB" id="A0A0E0Q2M9"/>
<dbReference type="Gene3D" id="1.10.510.10">
    <property type="entry name" value="Transferase(Phosphotransferase) domain 1"/>
    <property type="match status" value="1"/>
</dbReference>
<feature type="binding site" evidence="5">
    <location>
        <position position="101"/>
    </location>
    <ligand>
        <name>ATP</name>
        <dbReference type="ChEBI" id="CHEBI:30616"/>
    </ligand>
</feature>
<evidence type="ECO:0000256" key="6">
    <source>
        <dbReference type="RuleBase" id="RU000304"/>
    </source>
</evidence>
<keyword evidence="10" id="KW-1185">Reference proteome</keyword>
<dbReference type="CDD" id="cd14066">
    <property type="entry name" value="STKc_IRAK"/>
    <property type="match status" value="1"/>
</dbReference>
<keyword evidence="6" id="KW-0723">Serine/threonine-protein kinase</keyword>
<feature type="compositionally biased region" description="Polar residues" evidence="7">
    <location>
        <begin position="27"/>
        <end position="46"/>
    </location>
</feature>
<dbReference type="FunFam" id="1.10.510.10:FF:000095">
    <property type="entry name" value="protein STRUBBELIG-RECEPTOR FAMILY 8"/>
    <property type="match status" value="1"/>
</dbReference>
<dbReference type="PROSITE" id="PS00108">
    <property type="entry name" value="PROTEIN_KINASE_ST"/>
    <property type="match status" value="1"/>
</dbReference>
<name>A0A0E0Q2M9_ORYRU</name>
<dbReference type="Pfam" id="PF00069">
    <property type="entry name" value="Pkinase"/>
    <property type="match status" value="1"/>
</dbReference>
<evidence type="ECO:0000259" key="8">
    <source>
        <dbReference type="PROSITE" id="PS50011"/>
    </source>
</evidence>
<dbReference type="Gramene" id="ORUFI06G29360.1">
    <property type="protein sequence ID" value="ORUFI06G29360.1"/>
    <property type="gene ID" value="ORUFI06G29360"/>
</dbReference>
<dbReference type="Gene3D" id="3.30.200.20">
    <property type="entry name" value="Phosphorylase Kinase, domain 1"/>
    <property type="match status" value="1"/>
</dbReference>
<feature type="domain" description="Protein kinase" evidence="8">
    <location>
        <begin position="66"/>
        <end position="353"/>
    </location>
</feature>
<dbReference type="PANTHER" id="PTHR45621">
    <property type="entry name" value="OS01G0588500 PROTEIN-RELATED"/>
    <property type="match status" value="1"/>
</dbReference>
<dbReference type="InterPro" id="IPR017441">
    <property type="entry name" value="Protein_kinase_ATP_BS"/>
</dbReference>
<evidence type="ECO:0000313" key="10">
    <source>
        <dbReference type="Proteomes" id="UP000008022"/>
    </source>
</evidence>
<dbReference type="EnsemblPlants" id="ORUFI06G29360.1">
    <property type="protein sequence ID" value="ORUFI06G29360.1"/>
    <property type="gene ID" value="ORUFI06G29360"/>
</dbReference>
<dbReference type="GO" id="GO:0005524">
    <property type="term" value="F:ATP binding"/>
    <property type="evidence" value="ECO:0007669"/>
    <property type="project" value="UniProtKB-UniRule"/>
</dbReference>
<reference evidence="10" key="1">
    <citation type="submission" date="2013-06" db="EMBL/GenBank/DDBJ databases">
        <authorList>
            <person name="Zhao Q."/>
        </authorList>
    </citation>
    <scope>NUCLEOTIDE SEQUENCE</scope>
    <source>
        <strain evidence="10">cv. W1943</strain>
    </source>
</reference>
<keyword evidence="2 5" id="KW-0547">Nucleotide-binding</keyword>
<comment type="similarity">
    <text evidence="6">Belongs to the protein kinase superfamily.</text>
</comment>
<keyword evidence="1" id="KW-0808">Transferase</keyword>
<dbReference type="InterPro" id="IPR000719">
    <property type="entry name" value="Prot_kinase_dom"/>
</dbReference>
<dbReference type="InterPro" id="IPR008271">
    <property type="entry name" value="Ser/Thr_kinase_AS"/>
</dbReference>
<dbReference type="eggNOG" id="KOG1187">
    <property type="taxonomic scope" value="Eukaryota"/>
</dbReference>
<dbReference type="Gramene" id="ORUFI06G29360.2">
    <property type="protein sequence ID" value="ORUFI06G29360.2"/>
    <property type="gene ID" value="ORUFI06G29360"/>
</dbReference>
<dbReference type="InterPro" id="IPR050823">
    <property type="entry name" value="Plant_Ser_Thr_Prot_Kinase"/>
</dbReference>
<dbReference type="OMA" id="DMGCFAF"/>
<evidence type="ECO:0000256" key="3">
    <source>
        <dbReference type="ARBA" id="ARBA00022777"/>
    </source>
</evidence>
<evidence type="ECO:0000256" key="7">
    <source>
        <dbReference type="SAM" id="MobiDB-lite"/>
    </source>
</evidence>
<evidence type="ECO:0000256" key="1">
    <source>
        <dbReference type="ARBA" id="ARBA00022679"/>
    </source>
</evidence>
<keyword evidence="4 5" id="KW-0067">ATP-binding</keyword>
<keyword evidence="3" id="KW-0418">Kinase</keyword>
<accession>A0A0E0Q2M9</accession>
<evidence type="ECO:0000256" key="4">
    <source>
        <dbReference type="ARBA" id="ARBA00022840"/>
    </source>
</evidence>
<evidence type="ECO:0000256" key="2">
    <source>
        <dbReference type="ARBA" id="ARBA00022741"/>
    </source>
</evidence>
<feature type="region of interest" description="Disordered" evidence="7">
    <location>
        <begin position="356"/>
        <end position="376"/>
    </location>
</feature>
<sequence length="376" mass="41577">MGCFAFKSKAKNQRAAASGARSPAPTSDGQKSKASSASTPTRSIQELSDERGAQRLRVSAAPPTGFSRLLKIGEGGFGSVYRAFFRSAGGGGGGRVVLAVKRLNQRSLQGHKQWLAEVQFLGVLEHPNLVRLVGYCAVDSETSKHRLLVYEFMPNKSLDDHLFNRAHPPLSWRLRLQIMIGAARGLDYLHEGLQEVQVIYRDFKAANVLLDADFKPKLSDFGLAREGPTEGKTHVSTAVVGTHGYAAPDYIETGHLTTKSDVWSFGVVLYEILTGRRSLERSRPAEEQKLLGWVRRHPPESQSFRSIMDPRLGGRYPAAAARQVARLADRCLVKNPKERPAMREVVEELERVLQMEPLTTTAADKDGDRRLPPAKR</sequence>
<dbReference type="EnsemblPlants" id="ORUFI06G29360.2">
    <property type="protein sequence ID" value="ORUFI06G29360.2"/>
    <property type="gene ID" value="ORUFI06G29360"/>
</dbReference>
<dbReference type="HOGENOM" id="CLU_000288_21_13_1"/>
<reference evidence="9" key="2">
    <citation type="submission" date="2015-06" db="UniProtKB">
        <authorList>
            <consortium name="EnsemblPlants"/>
        </authorList>
    </citation>
    <scope>IDENTIFICATION</scope>
</reference>
<dbReference type="PROSITE" id="PS50011">
    <property type="entry name" value="PROTEIN_KINASE_DOM"/>
    <property type="match status" value="1"/>
</dbReference>
<dbReference type="GO" id="GO:0004674">
    <property type="term" value="F:protein serine/threonine kinase activity"/>
    <property type="evidence" value="ECO:0007669"/>
    <property type="project" value="UniProtKB-KW"/>
</dbReference>
<dbReference type="SUPFAM" id="SSF56112">
    <property type="entry name" value="Protein kinase-like (PK-like)"/>
    <property type="match status" value="1"/>
</dbReference>
<proteinExistence type="inferred from homology"/>
<protein>
    <recommendedName>
        <fullName evidence="8">Protein kinase domain-containing protein</fullName>
    </recommendedName>
</protein>
<feature type="compositionally biased region" description="Low complexity" evidence="7">
    <location>
        <begin position="14"/>
        <end position="25"/>
    </location>
</feature>
<dbReference type="Proteomes" id="UP000008022">
    <property type="component" value="Unassembled WGS sequence"/>
</dbReference>
<dbReference type="PROSITE" id="PS00107">
    <property type="entry name" value="PROTEIN_KINASE_ATP"/>
    <property type="match status" value="1"/>
</dbReference>
<evidence type="ECO:0000313" key="9">
    <source>
        <dbReference type="EnsemblPlants" id="ORUFI06G29360.1"/>
    </source>
</evidence>
<organism evidence="9 10">
    <name type="scientific">Oryza rufipogon</name>
    <name type="common">Brownbeard rice</name>
    <name type="synonym">Asian wild rice</name>
    <dbReference type="NCBI Taxonomy" id="4529"/>
    <lineage>
        <taxon>Eukaryota</taxon>
        <taxon>Viridiplantae</taxon>
        <taxon>Streptophyta</taxon>
        <taxon>Embryophyta</taxon>
        <taxon>Tracheophyta</taxon>
        <taxon>Spermatophyta</taxon>
        <taxon>Magnoliopsida</taxon>
        <taxon>Liliopsida</taxon>
        <taxon>Poales</taxon>
        <taxon>Poaceae</taxon>
        <taxon>BOP clade</taxon>
        <taxon>Oryzoideae</taxon>
        <taxon>Oryzeae</taxon>
        <taxon>Oryzinae</taxon>
        <taxon>Oryza</taxon>
    </lineage>
</organism>
<feature type="region of interest" description="Disordered" evidence="7">
    <location>
        <begin position="1"/>
        <end position="54"/>
    </location>
</feature>